<accession>A0ABW5GTF0</accession>
<dbReference type="InterPro" id="IPR000792">
    <property type="entry name" value="Tscrpt_reg_LuxR_C"/>
</dbReference>
<dbReference type="PANTHER" id="PTHR44688">
    <property type="entry name" value="DNA-BINDING TRANSCRIPTIONAL ACTIVATOR DEVR_DOSR"/>
    <property type="match status" value="1"/>
</dbReference>
<evidence type="ECO:0000256" key="2">
    <source>
        <dbReference type="ARBA" id="ARBA00023125"/>
    </source>
</evidence>
<organism evidence="5 6">
    <name type="scientific">Amycolatopsis samaneae</name>
    <dbReference type="NCBI Taxonomy" id="664691"/>
    <lineage>
        <taxon>Bacteria</taxon>
        <taxon>Bacillati</taxon>
        <taxon>Actinomycetota</taxon>
        <taxon>Actinomycetes</taxon>
        <taxon>Pseudonocardiales</taxon>
        <taxon>Pseudonocardiaceae</taxon>
        <taxon>Amycolatopsis</taxon>
    </lineage>
</organism>
<evidence type="ECO:0000313" key="5">
    <source>
        <dbReference type="EMBL" id="MFD2464078.1"/>
    </source>
</evidence>
<dbReference type="EMBL" id="JBHUKU010000024">
    <property type="protein sequence ID" value="MFD2464078.1"/>
    <property type="molecule type" value="Genomic_DNA"/>
</dbReference>
<evidence type="ECO:0000259" key="4">
    <source>
        <dbReference type="PROSITE" id="PS50043"/>
    </source>
</evidence>
<feature type="domain" description="HTH luxR-type" evidence="4">
    <location>
        <begin position="103"/>
        <end position="167"/>
    </location>
</feature>
<sequence>MTTILTGSGVLRTRLRDAGFTIVDGPGERPDVVAVDFRERAAVPSGAPVLAWVDTESLPAAIRSGARGFLQARVCTGTVRRAVLSVAAGGVFFGPGLLTTAFERSWCGLTAREEEILRLLADGRSTADLARHLMLAPKTVRNHLSTIGGKLGRRGHAELTAFARRTPARQTTT</sequence>
<evidence type="ECO:0000256" key="1">
    <source>
        <dbReference type="ARBA" id="ARBA00023015"/>
    </source>
</evidence>
<comment type="caution">
    <text evidence="5">The sequence shown here is derived from an EMBL/GenBank/DDBJ whole genome shotgun (WGS) entry which is preliminary data.</text>
</comment>
<proteinExistence type="predicted"/>
<reference evidence="6" key="1">
    <citation type="journal article" date="2019" name="Int. J. Syst. Evol. Microbiol.">
        <title>The Global Catalogue of Microorganisms (GCM) 10K type strain sequencing project: providing services to taxonomists for standard genome sequencing and annotation.</title>
        <authorList>
            <consortium name="The Broad Institute Genomics Platform"/>
            <consortium name="The Broad Institute Genome Sequencing Center for Infectious Disease"/>
            <person name="Wu L."/>
            <person name="Ma J."/>
        </authorList>
    </citation>
    <scope>NUCLEOTIDE SEQUENCE [LARGE SCALE GENOMIC DNA]</scope>
    <source>
        <strain evidence="6">CGMCC 4.7643</strain>
    </source>
</reference>
<dbReference type="RefSeq" id="WP_345407575.1">
    <property type="nucleotide sequence ID" value="NZ_BAABHG010000023.1"/>
</dbReference>
<dbReference type="InterPro" id="IPR016032">
    <property type="entry name" value="Sig_transdc_resp-reg_C-effctor"/>
</dbReference>
<dbReference type="PRINTS" id="PR00038">
    <property type="entry name" value="HTHLUXR"/>
</dbReference>
<dbReference type="CDD" id="cd06170">
    <property type="entry name" value="LuxR_C_like"/>
    <property type="match status" value="1"/>
</dbReference>
<keyword evidence="1" id="KW-0805">Transcription regulation</keyword>
<dbReference type="SMART" id="SM00421">
    <property type="entry name" value="HTH_LUXR"/>
    <property type="match status" value="1"/>
</dbReference>
<gene>
    <name evidence="5" type="ORF">ACFSYJ_36050</name>
</gene>
<dbReference type="PANTHER" id="PTHR44688:SF16">
    <property type="entry name" value="DNA-BINDING TRANSCRIPTIONAL ACTIVATOR DEVR_DOSR"/>
    <property type="match status" value="1"/>
</dbReference>
<dbReference type="Gene3D" id="3.40.50.2300">
    <property type="match status" value="1"/>
</dbReference>
<dbReference type="SUPFAM" id="SSF46894">
    <property type="entry name" value="C-terminal effector domain of the bipartite response regulators"/>
    <property type="match status" value="1"/>
</dbReference>
<keyword evidence="2" id="KW-0238">DNA-binding</keyword>
<dbReference type="Pfam" id="PF00196">
    <property type="entry name" value="GerE"/>
    <property type="match status" value="1"/>
</dbReference>
<name>A0ABW5GTF0_9PSEU</name>
<evidence type="ECO:0000313" key="6">
    <source>
        <dbReference type="Proteomes" id="UP001597419"/>
    </source>
</evidence>
<dbReference type="PROSITE" id="PS50043">
    <property type="entry name" value="HTH_LUXR_2"/>
    <property type="match status" value="1"/>
</dbReference>
<protein>
    <submittedName>
        <fullName evidence="5">LuxR C-terminal-related transcriptional regulator</fullName>
    </submittedName>
</protein>
<keyword evidence="3" id="KW-0804">Transcription</keyword>
<keyword evidence="6" id="KW-1185">Reference proteome</keyword>
<evidence type="ECO:0000256" key="3">
    <source>
        <dbReference type="ARBA" id="ARBA00023163"/>
    </source>
</evidence>
<dbReference type="Proteomes" id="UP001597419">
    <property type="component" value="Unassembled WGS sequence"/>
</dbReference>